<name>A0A6G0SXR6_APHGL</name>
<reference evidence="3 4" key="1">
    <citation type="submission" date="2019-08" db="EMBL/GenBank/DDBJ databases">
        <title>The genome of the soybean aphid Biotype 1, its phylome, world population structure and adaptation to the North American continent.</title>
        <authorList>
            <person name="Giordano R."/>
            <person name="Donthu R.K."/>
            <person name="Hernandez A.G."/>
            <person name="Wright C.L."/>
            <person name="Zimin A.V."/>
        </authorList>
    </citation>
    <scope>NUCLEOTIDE SEQUENCE [LARGE SCALE GENOMIC DNA]</scope>
    <source>
        <tissue evidence="3">Whole aphids</tissue>
    </source>
</reference>
<dbReference type="Gene3D" id="3.30.420.10">
    <property type="entry name" value="Ribonuclease H-like superfamily/Ribonuclease H"/>
    <property type="match status" value="1"/>
</dbReference>
<dbReference type="AlphaFoldDB" id="A0A6G0SXR6"/>
<sequence>MSTEQQKAFCVLRFEKCESVITVQRDFRQKFKIEPPTAQSIRRWHKTFQETGCFCKGKSSGRPRTSDENVEQIRESFVRSPQKSVRQASRELAIPPTTVWRVFRRRLRLKPYRIQLLQALHNGDMQKRIEFCTFVLEKSEEVKKFFYRIIFSDEATFHLNGKVNRHNVRIWGLENPRVVVEHERNSPKLNVFCAVSRKKVYRPFFFDGNTMTVTSYLQMIKDWLFPLLQDDGDDFILQQDGAPPHWSLEVREFLNDQLPQKWIGRCSANDATFCPWPPRSPDLTICDFFLWGYIKSIVYVPPLPKDLDELKSRITDAINLVTVDMLQQVYEEFEYRLDVCRASKGGHIEHL</sequence>
<comment type="caution">
    <text evidence="3">The sequence shown here is derived from an EMBL/GenBank/DDBJ whole genome shotgun (WGS) entry which is preliminary data.</text>
</comment>
<evidence type="ECO:0000259" key="2">
    <source>
        <dbReference type="Pfam" id="PF16087"/>
    </source>
</evidence>
<evidence type="ECO:0000313" key="4">
    <source>
        <dbReference type="Proteomes" id="UP000475862"/>
    </source>
</evidence>
<dbReference type="Pfam" id="PF16087">
    <property type="entry name" value="DUF4817"/>
    <property type="match status" value="1"/>
</dbReference>
<keyword evidence="4" id="KW-1185">Reference proteome</keyword>
<dbReference type="PANTHER" id="PTHR47326">
    <property type="entry name" value="TRANSPOSABLE ELEMENT TC3 TRANSPOSASE-LIKE PROTEIN"/>
    <property type="match status" value="1"/>
</dbReference>
<dbReference type="InterPro" id="IPR038717">
    <property type="entry name" value="Tc1-like_DDE_dom"/>
</dbReference>
<gene>
    <name evidence="3" type="ORF">AGLY_016696</name>
</gene>
<feature type="domain" description="DUF4817" evidence="2">
    <location>
        <begin position="5"/>
        <end position="52"/>
    </location>
</feature>
<evidence type="ECO:0000259" key="1">
    <source>
        <dbReference type="Pfam" id="PF13358"/>
    </source>
</evidence>
<dbReference type="OrthoDB" id="6611281at2759"/>
<dbReference type="PANTHER" id="PTHR47326:SF1">
    <property type="entry name" value="HTH PSQ-TYPE DOMAIN-CONTAINING PROTEIN"/>
    <property type="match status" value="1"/>
</dbReference>
<dbReference type="InterPro" id="IPR032135">
    <property type="entry name" value="DUF4817"/>
</dbReference>
<feature type="domain" description="Tc1-like transposase DDE" evidence="1">
    <location>
        <begin position="148"/>
        <end position="298"/>
    </location>
</feature>
<dbReference type="Pfam" id="PF13358">
    <property type="entry name" value="DDE_3"/>
    <property type="match status" value="1"/>
</dbReference>
<organism evidence="3 4">
    <name type="scientific">Aphis glycines</name>
    <name type="common">Soybean aphid</name>
    <dbReference type="NCBI Taxonomy" id="307491"/>
    <lineage>
        <taxon>Eukaryota</taxon>
        <taxon>Metazoa</taxon>
        <taxon>Ecdysozoa</taxon>
        <taxon>Arthropoda</taxon>
        <taxon>Hexapoda</taxon>
        <taxon>Insecta</taxon>
        <taxon>Pterygota</taxon>
        <taxon>Neoptera</taxon>
        <taxon>Paraneoptera</taxon>
        <taxon>Hemiptera</taxon>
        <taxon>Sternorrhyncha</taxon>
        <taxon>Aphidomorpha</taxon>
        <taxon>Aphidoidea</taxon>
        <taxon>Aphididae</taxon>
        <taxon>Aphidini</taxon>
        <taxon>Aphis</taxon>
        <taxon>Aphis</taxon>
    </lineage>
</organism>
<proteinExistence type="predicted"/>
<dbReference type="EMBL" id="VYZN01000511">
    <property type="protein sequence ID" value="KAE9522885.1"/>
    <property type="molecule type" value="Genomic_DNA"/>
</dbReference>
<dbReference type="InterPro" id="IPR036397">
    <property type="entry name" value="RNaseH_sf"/>
</dbReference>
<accession>A0A6G0SXR6</accession>
<protein>
    <submittedName>
        <fullName evidence="3">Uncharacterized protein</fullName>
    </submittedName>
</protein>
<dbReference type="Proteomes" id="UP000475862">
    <property type="component" value="Unassembled WGS sequence"/>
</dbReference>
<evidence type="ECO:0000313" key="3">
    <source>
        <dbReference type="EMBL" id="KAE9522885.1"/>
    </source>
</evidence>
<dbReference type="GO" id="GO:0003676">
    <property type="term" value="F:nucleic acid binding"/>
    <property type="evidence" value="ECO:0007669"/>
    <property type="project" value="InterPro"/>
</dbReference>